<evidence type="ECO:0000259" key="2">
    <source>
        <dbReference type="Pfam" id="PF26640"/>
    </source>
</evidence>
<accession>A0A5C3P1P9</accession>
<gene>
    <name evidence="3" type="ORF">K466DRAFT_528666</name>
</gene>
<feature type="domain" description="Heterokaryon incompatibility" evidence="1">
    <location>
        <begin position="22"/>
        <end position="109"/>
    </location>
</feature>
<dbReference type="Pfam" id="PF26640">
    <property type="entry name" value="DUF8212"/>
    <property type="match status" value="1"/>
</dbReference>
<keyword evidence="4" id="KW-1185">Reference proteome</keyword>
<reference evidence="3 4" key="1">
    <citation type="journal article" date="2019" name="Nat. Ecol. Evol.">
        <title>Megaphylogeny resolves global patterns of mushroom evolution.</title>
        <authorList>
            <person name="Varga T."/>
            <person name="Krizsan K."/>
            <person name="Foldi C."/>
            <person name="Dima B."/>
            <person name="Sanchez-Garcia M."/>
            <person name="Sanchez-Ramirez S."/>
            <person name="Szollosi G.J."/>
            <person name="Szarkandi J.G."/>
            <person name="Papp V."/>
            <person name="Albert L."/>
            <person name="Andreopoulos W."/>
            <person name="Angelini C."/>
            <person name="Antonin V."/>
            <person name="Barry K.W."/>
            <person name="Bougher N.L."/>
            <person name="Buchanan P."/>
            <person name="Buyck B."/>
            <person name="Bense V."/>
            <person name="Catcheside P."/>
            <person name="Chovatia M."/>
            <person name="Cooper J."/>
            <person name="Damon W."/>
            <person name="Desjardin D."/>
            <person name="Finy P."/>
            <person name="Geml J."/>
            <person name="Haridas S."/>
            <person name="Hughes K."/>
            <person name="Justo A."/>
            <person name="Karasinski D."/>
            <person name="Kautmanova I."/>
            <person name="Kiss B."/>
            <person name="Kocsube S."/>
            <person name="Kotiranta H."/>
            <person name="LaButti K.M."/>
            <person name="Lechner B.E."/>
            <person name="Liimatainen K."/>
            <person name="Lipzen A."/>
            <person name="Lukacs Z."/>
            <person name="Mihaltcheva S."/>
            <person name="Morgado L.N."/>
            <person name="Niskanen T."/>
            <person name="Noordeloos M.E."/>
            <person name="Ohm R.A."/>
            <person name="Ortiz-Santana B."/>
            <person name="Ovrebo C."/>
            <person name="Racz N."/>
            <person name="Riley R."/>
            <person name="Savchenko A."/>
            <person name="Shiryaev A."/>
            <person name="Soop K."/>
            <person name="Spirin V."/>
            <person name="Szebenyi C."/>
            <person name="Tomsovsky M."/>
            <person name="Tulloss R.E."/>
            <person name="Uehling J."/>
            <person name="Grigoriev I.V."/>
            <person name="Vagvolgyi C."/>
            <person name="Papp T."/>
            <person name="Martin F.M."/>
            <person name="Miettinen O."/>
            <person name="Hibbett D.S."/>
            <person name="Nagy L.G."/>
        </authorList>
    </citation>
    <scope>NUCLEOTIDE SEQUENCE [LARGE SCALE GENOMIC DNA]</scope>
    <source>
        <strain evidence="3 4">HHB13444</strain>
    </source>
</reference>
<dbReference type="EMBL" id="ML211383">
    <property type="protein sequence ID" value="TFK83564.1"/>
    <property type="molecule type" value="Genomic_DNA"/>
</dbReference>
<protein>
    <submittedName>
        <fullName evidence="3">HET-domain-containing protein</fullName>
    </submittedName>
</protein>
<evidence type="ECO:0000313" key="4">
    <source>
        <dbReference type="Proteomes" id="UP000308197"/>
    </source>
</evidence>
<dbReference type="Proteomes" id="UP000308197">
    <property type="component" value="Unassembled WGS sequence"/>
</dbReference>
<dbReference type="InterPro" id="IPR058525">
    <property type="entry name" value="DUF8212"/>
</dbReference>
<dbReference type="AlphaFoldDB" id="A0A5C3P1P9"/>
<name>A0A5C3P1P9_9APHY</name>
<evidence type="ECO:0000259" key="1">
    <source>
        <dbReference type="Pfam" id="PF06985"/>
    </source>
</evidence>
<dbReference type="InParanoid" id="A0A5C3P1P9"/>
<proteinExistence type="predicted"/>
<dbReference type="PANTHER" id="PTHR10622">
    <property type="entry name" value="HET DOMAIN-CONTAINING PROTEIN"/>
    <property type="match status" value="1"/>
</dbReference>
<sequence length="246" mass="28069">MWLLHTSTGELRCFNSNERVRYAILSHVWDNNEQTFQQVQALQHSGGLAQASDKIRNFCEFARKRGYEWVWVDPCCIDRMSSAELSEAINSMFQWYQSASECVAFLADVPETEDPASPKSAFRRSRWFTRGWTLQELIAPREVLFVGEHWHILGSKHSMTSLVDSITAIGTDVLTHAVFVDAVSVAARMSWASKRHTTRVEDEAYSLMGLFGIYMPTVYGEGSNAFLRLQEEILRTIPDDSIFAWG</sequence>
<feature type="non-terminal residue" evidence="3">
    <location>
        <position position="246"/>
    </location>
</feature>
<dbReference type="InterPro" id="IPR010730">
    <property type="entry name" value="HET"/>
</dbReference>
<dbReference type="PANTHER" id="PTHR10622:SF10">
    <property type="entry name" value="HET DOMAIN-CONTAINING PROTEIN"/>
    <property type="match status" value="1"/>
</dbReference>
<evidence type="ECO:0000313" key="3">
    <source>
        <dbReference type="EMBL" id="TFK83564.1"/>
    </source>
</evidence>
<feature type="domain" description="DUF8212" evidence="2">
    <location>
        <begin position="224"/>
        <end position="246"/>
    </location>
</feature>
<dbReference type="Pfam" id="PF06985">
    <property type="entry name" value="HET"/>
    <property type="match status" value="1"/>
</dbReference>
<organism evidence="3 4">
    <name type="scientific">Polyporus arcularius HHB13444</name>
    <dbReference type="NCBI Taxonomy" id="1314778"/>
    <lineage>
        <taxon>Eukaryota</taxon>
        <taxon>Fungi</taxon>
        <taxon>Dikarya</taxon>
        <taxon>Basidiomycota</taxon>
        <taxon>Agaricomycotina</taxon>
        <taxon>Agaricomycetes</taxon>
        <taxon>Polyporales</taxon>
        <taxon>Polyporaceae</taxon>
        <taxon>Polyporus</taxon>
    </lineage>
</organism>